<reference evidence="1" key="1">
    <citation type="submission" date="2014-09" db="EMBL/GenBank/DDBJ databases">
        <authorList>
            <person name="Magalhaes I.L.F."/>
            <person name="Oliveira U."/>
            <person name="Santos F.R."/>
            <person name="Vidigal T.H.D.A."/>
            <person name="Brescovit A.D."/>
            <person name="Santos A.J."/>
        </authorList>
    </citation>
    <scope>NUCLEOTIDE SEQUENCE</scope>
    <source>
        <tissue evidence="1">Shoot tissue taken approximately 20 cm above the soil surface</tissue>
    </source>
</reference>
<dbReference type="EMBL" id="GBRH01273876">
    <property type="protein sequence ID" value="JAD24019.1"/>
    <property type="molecule type" value="Transcribed_RNA"/>
</dbReference>
<proteinExistence type="predicted"/>
<reference evidence="1" key="2">
    <citation type="journal article" date="2015" name="Data Brief">
        <title>Shoot transcriptome of the giant reed, Arundo donax.</title>
        <authorList>
            <person name="Barrero R.A."/>
            <person name="Guerrero F.D."/>
            <person name="Moolhuijzen P."/>
            <person name="Goolsby J.A."/>
            <person name="Tidwell J."/>
            <person name="Bellgard S.E."/>
            <person name="Bellgard M.I."/>
        </authorList>
    </citation>
    <scope>NUCLEOTIDE SEQUENCE</scope>
    <source>
        <tissue evidence="1">Shoot tissue taken approximately 20 cm above the soil surface</tissue>
    </source>
</reference>
<name>A0A0A8YDF3_ARUDO</name>
<sequence length="32" mass="3945">MRSREMTVPIRGRWDRNREEWADGRIRIGGRM</sequence>
<organism evidence="1">
    <name type="scientific">Arundo donax</name>
    <name type="common">Giant reed</name>
    <name type="synonym">Donax arundinaceus</name>
    <dbReference type="NCBI Taxonomy" id="35708"/>
    <lineage>
        <taxon>Eukaryota</taxon>
        <taxon>Viridiplantae</taxon>
        <taxon>Streptophyta</taxon>
        <taxon>Embryophyta</taxon>
        <taxon>Tracheophyta</taxon>
        <taxon>Spermatophyta</taxon>
        <taxon>Magnoliopsida</taxon>
        <taxon>Liliopsida</taxon>
        <taxon>Poales</taxon>
        <taxon>Poaceae</taxon>
        <taxon>PACMAD clade</taxon>
        <taxon>Arundinoideae</taxon>
        <taxon>Arundineae</taxon>
        <taxon>Arundo</taxon>
    </lineage>
</organism>
<evidence type="ECO:0000313" key="1">
    <source>
        <dbReference type="EMBL" id="JAD24019.1"/>
    </source>
</evidence>
<dbReference type="AlphaFoldDB" id="A0A0A8YDF3"/>
<accession>A0A0A8YDF3</accession>
<protein>
    <submittedName>
        <fullName evidence="1">Uncharacterized protein</fullName>
    </submittedName>
</protein>